<dbReference type="Gene3D" id="2.60.40.10">
    <property type="entry name" value="Immunoglobulins"/>
    <property type="match status" value="1"/>
</dbReference>
<dbReference type="PANTHER" id="PTHR42732:SF1">
    <property type="entry name" value="BETA-MANNOSIDASE"/>
    <property type="match status" value="1"/>
</dbReference>
<dbReference type="InterPro" id="IPR013783">
    <property type="entry name" value="Ig-like_fold"/>
</dbReference>
<dbReference type="SUPFAM" id="SSF49785">
    <property type="entry name" value="Galactose-binding domain-like"/>
    <property type="match status" value="1"/>
</dbReference>
<proteinExistence type="inferred from homology"/>
<keyword evidence="7" id="KW-1185">Reference proteome</keyword>
<protein>
    <submittedName>
        <fullName evidence="6">Putative beta-galactosidase</fullName>
        <ecNumber evidence="6">3.2.1.23</ecNumber>
    </submittedName>
</protein>
<dbReference type="PANTHER" id="PTHR42732">
    <property type="entry name" value="BETA-GALACTOSIDASE"/>
    <property type="match status" value="1"/>
</dbReference>
<reference evidence="6 7" key="1">
    <citation type="submission" date="2016-08" db="EMBL/GenBank/DDBJ databases">
        <authorList>
            <person name="Seilhamer J.J."/>
        </authorList>
    </citation>
    <scope>NUCLEOTIDE SEQUENCE [LARGE SCALE GENOMIC DNA]</scope>
    <source>
        <strain evidence="6">M3/6</strain>
    </source>
</reference>
<evidence type="ECO:0000256" key="1">
    <source>
        <dbReference type="ARBA" id="ARBA00007401"/>
    </source>
</evidence>
<sequence>MKNILLSIGFIGWMVSCSQPETRIDLSGEWTVRIDSVHYKVILPGSLAENNVGYEPTDSATNMLSETYGYQGAAWYEKEVMIPSSWENRPVELYMERTKVSEVYINGKPVGSQNSVSTPHVYRIDSLFRAGKNQIAIKIDNTKSLLPLGGSHAYSAHTQTNWNGILGDFYLRVLPDISIRQLRIDTSVDGHSTVRISLVNHTKTPLENEEIRITVKDEKDKIVSQKEMLLNVIPGDSEYPMEINIPDPALWDEYTPTLYTFQIEIRGNDSKTVRSGIRNFTTRGTQFVNNGRTVFLRGKNECGIFPLTGYASMEIDDWRRYFSTIRSYGLNHVRYHSWTPPKAAFIAADEAGVFLQPELPLWGTYRETDTVLISYMKQEGRRIIEEYGNHPSFVMFSLGNELEGDTAIMASVIRELKEADQRRLYALGTNNHYWNPQTHPLEDFFVAMRHGKAAPDNSTDLRGSFSFADSDKGGIINCLVPNALRDFSSANQKLGKPAIGHETGQYQIFPNFEETSKYTGVLRPLNFMVFKNRLEQTGMGGQASAFLKASGALAALCYKEEIEMALRTPCFGGFQLLDLQDYPGQGTALVGILDAFMESKGVISQEKWTESCTDVVPLARFPKYCWNRDEVFTAEIQIAHYGQADITGKTVSCTLSTESGEAVYSKDIFCPVISQGQLHSLVTLDIPLNNIREPGKMKLQVALKETDYQNLWDIWVYPDYNATTIAEANFNGVTVTRDKKLFEKLYKADSPVLYIPMEKDIRERSVGGLFISDFWNFKVFKGVAESLGIEPSPGTLGLLVENPGHRIFNSFPTDSHTNWQWWHIVKNSRPIILDDMPADYFPIVQVIDNFDRNHKLGLIYQLPGSKALVCSSDLFACSNEPEVKALFHSLLEYLKE</sequence>
<dbReference type="GO" id="GO:0005975">
    <property type="term" value="P:carbohydrate metabolic process"/>
    <property type="evidence" value="ECO:0007669"/>
    <property type="project" value="InterPro"/>
</dbReference>
<dbReference type="GO" id="GO:0004565">
    <property type="term" value="F:beta-galactosidase activity"/>
    <property type="evidence" value="ECO:0007669"/>
    <property type="project" value="UniProtKB-EC"/>
</dbReference>
<accession>A0A1R3TB97</accession>
<dbReference type="KEGG" id="psac:PSM36_2067"/>
<dbReference type="AlphaFoldDB" id="A0A1R3TB97"/>
<dbReference type="RefSeq" id="WP_076930806.1">
    <property type="nucleotide sequence ID" value="NZ_LT605205.1"/>
</dbReference>
<dbReference type="Pfam" id="PF02836">
    <property type="entry name" value="Glyco_hydro_2_C"/>
    <property type="match status" value="1"/>
</dbReference>
<evidence type="ECO:0000256" key="3">
    <source>
        <dbReference type="ARBA" id="ARBA00023295"/>
    </source>
</evidence>
<dbReference type="InterPro" id="IPR006103">
    <property type="entry name" value="Glyco_hydro_2_cat"/>
</dbReference>
<dbReference type="Proteomes" id="UP000187464">
    <property type="component" value="Chromosome I"/>
</dbReference>
<evidence type="ECO:0000259" key="4">
    <source>
        <dbReference type="Pfam" id="PF00703"/>
    </source>
</evidence>
<keyword evidence="2 6" id="KW-0378">Hydrolase</keyword>
<name>A0A1R3TB97_9BACT</name>
<dbReference type="InterPro" id="IPR051913">
    <property type="entry name" value="GH2_Domain-Containing"/>
</dbReference>
<gene>
    <name evidence="6" type="ORF">PSM36_2067</name>
</gene>
<feature type="domain" description="Glycoside hydrolase family 2 catalytic" evidence="5">
    <location>
        <begin position="283"/>
        <end position="430"/>
    </location>
</feature>
<dbReference type="EMBL" id="LT605205">
    <property type="protein sequence ID" value="SCD20874.1"/>
    <property type="molecule type" value="Genomic_DNA"/>
</dbReference>
<evidence type="ECO:0000313" key="6">
    <source>
        <dbReference type="EMBL" id="SCD20874.1"/>
    </source>
</evidence>
<evidence type="ECO:0000313" key="7">
    <source>
        <dbReference type="Proteomes" id="UP000187464"/>
    </source>
</evidence>
<dbReference type="SUPFAM" id="SSF51445">
    <property type="entry name" value="(Trans)glycosidases"/>
    <property type="match status" value="1"/>
</dbReference>
<comment type="similarity">
    <text evidence="1">Belongs to the glycosyl hydrolase 2 family.</text>
</comment>
<dbReference type="STRING" id="1642647.PSM36_2067"/>
<dbReference type="Pfam" id="PF00703">
    <property type="entry name" value="Glyco_hydro_2"/>
    <property type="match status" value="1"/>
</dbReference>
<organism evidence="6 7">
    <name type="scientific">Proteiniphilum saccharofermentans</name>
    <dbReference type="NCBI Taxonomy" id="1642647"/>
    <lineage>
        <taxon>Bacteria</taxon>
        <taxon>Pseudomonadati</taxon>
        <taxon>Bacteroidota</taxon>
        <taxon>Bacteroidia</taxon>
        <taxon>Bacteroidales</taxon>
        <taxon>Dysgonomonadaceae</taxon>
        <taxon>Proteiniphilum</taxon>
    </lineage>
</organism>
<dbReference type="PROSITE" id="PS51257">
    <property type="entry name" value="PROKAR_LIPOPROTEIN"/>
    <property type="match status" value="1"/>
</dbReference>
<dbReference type="Gene3D" id="2.60.120.260">
    <property type="entry name" value="Galactose-binding domain-like"/>
    <property type="match status" value="1"/>
</dbReference>
<dbReference type="InterPro" id="IPR017853">
    <property type="entry name" value="GH"/>
</dbReference>
<evidence type="ECO:0000256" key="2">
    <source>
        <dbReference type="ARBA" id="ARBA00022801"/>
    </source>
</evidence>
<dbReference type="EC" id="3.2.1.23" evidence="6"/>
<dbReference type="InterPro" id="IPR006102">
    <property type="entry name" value="Ig-like_GH2"/>
</dbReference>
<dbReference type="Gene3D" id="3.20.20.80">
    <property type="entry name" value="Glycosidases"/>
    <property type="match status" value="1"/>
</dbReference>
<dbReference type="InterPro" id="IPR008979">
    <property type="entry name" value="Galactose-bd-like_sf"/>
</dbReference>
<evidence type="ECO:0000259" key="5">
    <source>
        <dbReference type="Pfam" id="PF02836"/>
    </source>
</evidence>
<dbReference type="SUPFAM" id="SSF49303">
    <property type="entry name" value="beta-Galactosidase/glucuronidase domain"/>
    <property type="match status" value="1"/>
</dbReference>
<keyword evidence="3 6" id="KW-0326">Glycosidase</keyword>
<feature type="domain" description="Glycoside hydrolase family 2 immunoglobulin-like beta-sandwich" evidence="4">
    <location>
        <begin position="178"/>
        <end position="278"/>
    </location>
</feature>
<dbReference type="InterPro" id="IPR036156">
    <property type="entry name" value="Beta-gal/glucu_dom_sf"/>
</dbReference>